<reference evidence="6" key="1">
    <citation type="submission" date="2021-12" db="EMBL/GenBank/DDBJ databases">
        <title>Discovery of the Pendulisporaceae a myxobacterial family with distinct sporulation behavior and unique specialized metabolism.</title>
        <authorList>
            <person name="Garcia R."/>
            <person name="Popoff A."/>
            <person name="Bader C.D."/>
            <person name="Loehr J."/>
            <person name="Walesch S."/>
            <person name="Walt C."/>
            <person name="Boldt J."/>
            <person name="Bunk B."/>
            <person name="Haeckl F.J.F.P.J."/>
            <person name="Gunesch A.P."/>
            <person name="Birkelbach J."/>
            <person name="Nuebel U."/>
            <person name="Pietschmann T."/>
            <person name="Bach T."/>
            <person name="Mueller R."/>
        </authorList>
    </citation>
    <scope>NUCLEOTIDE SEQUENCE</scope>
    <source>
        <strain evidence="6">MSr11367</strain>
    </source>
</reference>
<dbReference type="SUPFAM" id="SSF46785">
    <property type="entry name" value="Winged helix' DNA-binding domain"/>
    <property type="match status" value="1"/>
</dbReference>
<organism evidence="6 7">
    <name type="scientific">Pendulispora rubella</name>
    <dbReference type="NCBI Taxonomy" id="2741070"/>
    <lineage>
        <taxon>Bacteria</taxon>
        <taxon>Pseudomonadati</taxon>
        <taxon>Myxococcota</taxon>
        <taxon>Myxococcia</taxon>
        <taxon>Myxococcales</taxon>
        <taxon>Sorangiineae</taxon>
        <taxon>Pendulisporaceae</taxon>
        <taxon>Pendulispora</taxon>
    </lineage>
</organism>
<feature type="domain" description="HTH lysR-type" evidence="5">
    <location>
        <begin position="10"/>
        <end position="62"/>
    </location>
</feature>
<dbReference type="InterPro" id="IPR058163">
    <property type="entry name" value="LysR-type_TF_proteobact-type"/>
</dbReference>
<dbReference type="PANTHER" id="PTHR30537">
    <property type="entry name" value="HTH-TYPE TRANSCRIPTIONAL REGULATOR"/>
    <property type="match status" value="1"/>
</dbReference>
<dbReference type="PANTHER" id="PTHR30537:SF5">
    <property type="entry name" value="HTH-TYPE TRANSCRIPTIONAL ACTIVATOR TTDR-RELATED"/>
    <property type="match status" value="1"/>
</dbReference>
<evidence type="ECO:0000256" key="2">
    <source>
        <dbReference type="ARBA" id="ARBA00023015"/>
    </source>
</evidence>
<gene>
    <name evidence="6" type="ORF">LVJ94_10645</name>
</gene>
<proteinExistence type="inferred from homology"/>
<dbReference type="SUPFAM" id="SSF53850">
    <property type="entry name" value="Periplasmic binding protein-like II"/>
    <property type="match status" value="1"/>
</dbReference>
<dbReference type="InterPro" id="IPR036388">
    <property type="entry name" value="WH-like_DNA-bd_sf"/>
</dbReference>
<keyword evidence="7" id="KW-1185">Reference proteome</keyword>
<evidence type="ECO:0000313" key="6">
    <source>
        <dbReference type="EMBL" id="WXB07689.1"/>
    </source>
</evidence>
<sequence>MMDREALWNMEVFLAIANGGTLAAAARALRVTPSAVSKQLAKLEARLGVRLLQRTTRTLRATAAGERYRAHARRVIEALESAEADVQSEETALAGPIRVSAPSLLGQEIVAPIVADFLKAHPRVRIDLELTDRFVDLVGEVFDLAIRVAAELPESGLTARRIGTLSWRYFASPAYVSARGMPTRPEDLTGHDCLELAHDERRGRWQIRLRKREVEVDVRGPLVSSSVVALHRVALAGLGIARLPTFLVERDLAAGQIVEVFPNAIPHRTSVFAVQPTRAFVAPRVRAFGNHLVTELPTRLSA</sequence>
<evidence type="ECO:0000256" key="1">
    <source>
        <dbReference type="ARBA" id="ARBA00009437"/>
    </source>
</evidence>
<keyword evidence="3" id="KW-0238">DNA-binding</keyword>
<dbReference type="InterPro" id="IPR005119">
    <property type="entry name" value="LysR_subst-bd"/>
</dbReference>
<dbReference type="Pfam" id="PF03466">
    <property type="entry name" value="LysR_substrate"/>
    <property type="match status" value="1"/>
</dbReference>
<evidence type="ECO:0000313" key="7">
    <source>
        <dbReference type="Proteomes" id="UP001374803"/>
    </source>
</evidence>
<evidence type="ECO:0000256" key="4">
    <source>
        <dbReference type="ARBA" id="ARBA00023163"/>
    </source>
</evidence>
<dbReference type="Gene3D" id="3.40.190.290">
    <property type="match status" value="1"/>
</dbReference>
<dbReference type="EMBL" id="CP089983">
    <property type="protein sequence ID" value="WXB07689.1"/>
    <property type="molecule type" value="Genomic_DNA"/>
</dbReference>
<dbReference type="RefSeq" id="WP_394837354.1">
    <property type="nucleotide sequence ID" value="NZ_CP089929.1"/>
</dbReference>
<dbReference type="InterPro" id="IPR036390">
    <property type="entry name" value="WH_DNA-bd_sf"/>
</dbReference>
<dbReference type="CDD" id="cd08422">
    <property type="entry name" value="PBP2_CrgA_like"/>
    <property type="match status" value="1"/>
</dbReference>
<dbReference type="Proteomes" id="UP001374803">
    <property type="component" value="Chromosome"/>
</dbReference>
<dbReference type="PROSITE" id="PS50931">
    <property type="entry name" value="HTH_LYSR"/>
    <property type="match status" value="1"/>
</dbReference>
<dbReference type="InterPro" id="IPR000847">
    <property type="entry name" value="LysR_HTH_N"/>
</dbReference>
<dbReference type="Pfam" id="PF00126">
    <property type="entry name" value="HTH_1"/>
    <property type="match status" value="1"/>
</dbReference>
<dbReference type="PRINTS" id="PR00039">
    <property type="entry name" value="HTHLYSR"/>
</dbReference>
<dbReference type="Gene3D" id="1.10.10.10">
    <property type="entry name" value="Winged helix-like DNA-binding domain superfamily/Winged helix DNA-binding domain"/>
    <property type="match status" value="1"/>
</dbReference>
<keyword evidence="2" id="KW-0805">Transcription regulation</keyword>
<keyword evidence="4" id="KW-0804">Transcription</keyword>
<comment type="similarity">
    <text evidence="1">Belongs to the LysR transcriptional regulatory family.</text>
</comment>
<evidence type="ECO:0000256" key="3">
    <source>
        <dbReference type="ARBA" id="ARBA00023125"/>
    </source>
</evidence>
<name>A0ABZ2L9T5_9BACT</name>
<evidence type="ECO:0000259" key="5">
    <source>
        <dbReference type="PROSITE" id="PS50931"/>
    </source>
</evidence>
<accession>A0ABZ2L9T5</accession>
<protein>
    <submittedName>
        <fullName evidence="6">LysR substrate-binding domain-containing protein</fullName>
    </submittedName>
</protein>